<dbReference type="eggNOG" id="arCOG01804">
    <property type="taxonomic scope" value="Archaea"/>
</dbReference>
<evidence type="ECO:0000313" key="2">
    <source>
        <dbReference type="Proteomes" id="UP000010469"/>
    </source>
</evidence>
<sequence length="316" mass="35422">MEELDEFDFELYNYIKEYMPITLSELARNVKHSKSMIYKRIKKLEYYGLINIKNQGGVSIILINDQKNPVISIGILRASEYPYILNFVKGLRDIFDHVNIVVYDNAFKEAVDLSTGKIQLAMNPAISLLAINRLSKGMVHIIGGGSGGGSGIAMNPSGKEGHSTSMMSSMELCAEINKLETPRIYSNSGDEILNKVVSGHVRYGVLWEPYLSIASRNNIKTISCELDTCCLLGANASLSEKYEKITKIFSKTISTFKMTNLDGYANLIGMPLDLVKQSVKNYTFFEEPDKNYLKKNLSNIRNVVLPYNVIEQSVII</sequence>
<gene>
    <name evidence="1" type="ordered locus">Calag_0803</name>
</gene>
<organism evidence="1 2">
    <name type="scientific">Caldisphaera lagunensis (strain DSM 15908 / JCM 11604 / ANMR 0165 / IC-154)</name>
    <dbReference type="NCBI Taxonomy" id="1056495"/>
    <lineage>
        <taxon>Archaea</taxon>
        <taxon>Thermoproteota</taxon>
        <taxon>Thermoprotei</taxon>
        <taxon>Acidilobales</taxon>
        <taxon>Caldisphaeraceae</taxon>
        <taxon>Caldisphaera</taxon>
    </lineage>
</organism>
<name>L0AAU8_CALLD</name>
<dbReference type="EMBL" id="CP003378">
    <property type="protein sequence ID" value="AFZ70544.1"/>
    <property type="molecule type" value="Genomic_DNA"/>
</dbReference>
<dbReference type="KEGG" id="clg:Calag_0803"/>
<dbReference type="HOGENOM" id="CLU_878795_0_0_2"/>
<dbReference type="InterPro" id="IPR036388">
    <property type="entry name" value="WH-like_DNA-bd_sf"/>
</dbReference>
<dbReference type="InterPro" id="IPR036390">
    <property type="entry name" value="WH_DNA-bd_sf"/>
</dbReference>
<dbReference type="OrthoDB" id="10037at2157"/>
<dbReference type="Proteomes" id="UP000010469">
    <property type="component" value="Chromosome"/>
</dbReference>
<evidence type="ECO:0000313" key="1">
    <source>
        <dbReference type="EMBL" id="AFZ70544.1"/>
    </source>
</evidence>
<protein>
    <submittedName>
        <fullName evidence="1">Putative transcriptional regulator</fullName>
    </submittedName>
</protein>
<dbReference type="GeneID" id="14212063"/>
<dbReference type="Gene3D" id="1.10.10.10">
    <property type="entry name" value="Winged helix-like DNA-binding domain superfamily/Winged helix DNA-binding domain"/>
    <property type="match status" value="1"/>
</dbReference>
<accession>L0AAU8</accession>
<proteinExistence type="predicted"/>
<keyword evidence="2" id="KW-1185">Reference proteome</keyword>
<dbReference type="AlphaFoldDB" id="L0AAU8"/>
<dbReference type="Pfam" id="PF13412">
    <property type="entry name" value="HTH_24"/>
    <property type="match status" value="1"/>
</dbReference>
<dbReference type="RefSeq" id="WP_015232441.1">
    <property type="nucleotide sequence ID" value="NC_019791.1"/>
</dbReference>
<reference evidence="2" key="1">
    <citation type="submission" date="2012-03" db="EMBL/GenBank/DDBJ databases">
        <title>Complete genome of Caldisphaera lagunensis DSM 15908.</title>
        <authorList>
            <person name="Lucas S."/>
            <person name="Copeland A."/>
            <person name="Lapidus A."/>
            <person name="Glavina del Rio T."/>
            <person name="Dalin E."/>
            <person name="Tice H."/>
            <person name="Bruce D."/>
            <person name="Goodwin L."/>
            <person name="Pitluck S."/>
            <person name="Peters L."/>
            <person name="Mikhailova N."/>
            <person name="Teshima H."/>
            <person name="Kyrpides N."/>
            <person name="Mavromatis K."/>
            <person name="Ivanova N."/>
            <person name="Brettin T."/>
            <person name="Detter J.C."/>
            <person name="Han C."/>
            <person name="Larimer F."/>
            <person name="Land M."/>
            <person name="Hauser L."/>
            <person name="Markowitz V."/>
            <person name="Cheng J.-F."/>
            <person name="Hugenholtz P."/>
            <person name="Woyke T."/>
            <person name="Wu D."/>
            <person name="Spring S."/>
            <person name="Schroeder M."/>
            <person name="Brambilla E."/>
            <person name="Klenk H.-P."/>
            <person name="Eisen J.A."/>
        </authorList>
    </citation>
    <scope>NUCLEOTIDE SEQUENCE [LARGE SCALE GENOMIC DNA]</scope>
    <source>
        <strain evidence="2">DSM 15908 / JCM 11604 / IC-154</strain>
    </source>
</reference>
<dbReference type="SUPFAM" id="SSF46785">
    <property type="entry name" value="Winged helix' DNA-binding domain"/>
    <property type="match status" value="1"/>
</dbReference>
<dbReference type="InParanoid" id="L0AAU8"/>